<evidence type="ECO:0000256" key="1">
    <source>
        <dbReference type="SAM" id="MobiDB-lite"/>
    </source>
</evidence>
<accession>A0ABN9WZW9</accession>
<dbReference type="Proteomes" id="UP001189429">
    <property type="component" value="Unassembled WGS sequence"/>
</dbReference>
<reference evidence="2" key="1">
    <citation type="submission" date="2023-10" db="EMBL/GenBank/DDBJ databases">
        <authorList>
            <person name="Chen Y."/>
            <person name="Shah S."/>
            <person name="Dougan E. K."/>
            <person name="Thang M."/>
            <person name="Chan C."/>
        </authorList>
    </citation>
    <scope>NUCLEOTIDE SEQUENCE [LARGE SCALE GENOMIC DNA]</scope>
</reference>
<dbReference type="EMBL" id="CAUYUJ010019394">
    <property type="protein sequence ID" value="CAK0890866.1"/>
    <property type="molecule type" value="Genomic_DNA"/>
</dbReference>
<feature type="region of interest" description="Disordered" evidence="1">
    <location>
        <begin position="1"/>
        <end position="85"/>
    </location>
</feature>
<evidence type="ECO:0000313" key="2">
    <source>
        <dbReference type="EMBL" id="CAK0890866.1"/>
    </source>
</evidence>
<evidence type="ECO:0000313" key="3">
    <source>
        <dbReference type="Proteomes" id="UP001189429"/>
    </source>
</evidence>
<sequence length="151" mass="14612">MLGRHRAGASPRGSGGSPAGTPPRGPGPVPHGALLRPSRSGGALGGKGSPVGRTTPGQVGGRSASPATALGRRSPVAAAESSGDIAKRSEVDSVSLVWSLAAELPASSILGHGPGAVNSSAACQLGVPLPGRGSEIPVTNFSTSGRCLKAL</sequence>
<comment type="caution">
    <text evidence="2">The sequence shown here is derived from an EMBL/GenBank/DDBJ whole genome shotgun (WGS) entry which is preliminary data.</text>
</comment>
<protein>
    <submittedName>
        <fullName evidence="2">Uncharacterized protein</fullName>
    </submittedName>
</protein>
<organism evidence="2 3">
    <name type="scientific">Prorocentrum cordatum</name>
    <dbReference type="NCBI Taxonomy" id="2364126"/>
    <lineage>
        <taxon>Eukaryota</taxon>
        <taxon>Sar</taxon>
        <taxon>Alveolata</taxon>
        <taxon>Dinophyceae</taxon>
        <taxon>Prorocentrales</taxon>
        <taxon>Prorocentraceae</taxon>
        <taxon>Prorocentrum</taxon>
    </lineage>
</organism>
<name>A0ABN9WZW9_9DINO</name>
<feature type="compositionally biased region" description="Pro residues" evidence="1">
    <location>
        <begin position="20"/>
        <end position="29"/>
    </location>
</feature>
<gene>
    <name evidence="2" type="ORF">PCOR1329_LOCUS70966</name>
</gene>
<proteinExistence type="predicted"/>
<keyword evidence="3" id="KW-1185">Reference proteome</keyword>